<reference evidence="2 3" key="1">
    <citation type="submission" date="2016-11" db="EMBL/GenBank/DDBJ databases">
        <authorList>
            <person name="Jaros S."/>
            <person name="Januszkiewicz K."/>
            <person name="Wedrychowicz H."/>
        </authorList>
    </citation>
    <scope>NUCLEOTIDE SEQUENCE [LARGE SCALE GENOMIC DNA]</scope>
    <source>
        <strain evidence="2 3">DSM 15929</strain>
    </source>
</reference>
<evidence type="ECO:0000256" key="1">
    <source>
        <dbReference type="SAM" id="Phobius"/>
    </source>
</evidence>
<keyword evidence="1" id="KW-1133">Transmembrane helix</keyword>
<evidence type="ECO:0000313" key="3">
    <source>
        <dbReference type="Proteomes" id="UP000184386"/>
    </source>
</evidence>
<sequence>MRNILKIIFVFTFTFILFWFPSKVYAADYGPDVITDAQLQSALNAFKNYVSTYEPIKSQISGKILHYTAIYNGARIVVYCNTLTATIDYQFGACYIHPNDSSGFSMELDIQSDGTFTLPTGWGTNYIFSGGSFISNHSIRYTDYSICTYSGTLMRGSVNVGEKYQPTQADMSGPVPSYDSTVPTPSNLRVKYILPKGLFPKIRETQLQSTWTPTSGALRAEISLVYNFKSGADKITKVIPYVTYADGVFASAGQRTDLLQTDIEKFIHDKNSNTSGQTFENGKLNLVAYYIRFSIFSDDKLKYGNWVKVDLVTGGSFDDGNVTNKYDEVYTDKNGDEISVDNPEYGGTTYDNDGKKVDPTSLRSFTDYLLAIPNILAKTFEALVSLIGGIGKFNIIMAYLFVGMSPVIPTLLVGGIGLLVILGIIKFLK</sequence>
<dbReference type="STRING" id="1121322.SAMN02745136_00094"/>
<accession>A0A1M6JIF8</accession>
<keyword evidence="1" id="KW-0812">Transmembrane</keyword>
<name>A0A1M6JIF8_9FIRM</name>
<keyword evidence="1" id="KW-0472">Membrane</keyword>
<feature type="transmembrane region" description="Helical" evidence="1">
    <location>
        <begin position="396"/>
        <end position="425"/>
    </location>
</feature>
<evidence type="ECO:0000313" key="2">
    <source>
        <dbReference type="EMBL" id="SHJ46491.1"/>
    </source>
</evidence>
<dbReference type="Proteomes" id="UP000184386">
    <property type="component" value="Unassembled WGS sequence"/>
</dbReference>
<proteinExistence type="predicted"/>
<keyword evidence="3" id="KW-1185">Reference proteome</keyword>
<dbReference type="AlphaFoldDB" id="A0A1M6JIF8"/>
<dbReference type="EMBL" id="FRAC01000006">
    <property type="protein sequence ID" value="SHJ46491.1"/>
    <property type="molecule type" value="Genomic_DNA"/>
</dbReference>
<protein>
    <submittedName>
        <fullName evidence="2">Uncharacterized protein</fullName>
    </submittedName>
</protein>
<organism evidence="2 3">
    <name type="scientific">Anaerocolumna jejuensis DSM 15929</name>
    <dbReference type="NCBI Taxonomy" id="1121322"/>
    <lineage>
        <taxon>Bacteria</taxon>
        <taxon>Bacillati</taxon>
        <taxon>Bacillota</taxon>
        <taxon>Clostridia</taxon>
        <taxon>Lachnospirales</taxon>
        <taxon>Lachnospiraceae</taxon>
        <taxon>Anaerocolumna</taxon>
    </lineage>
</organism>
<dbReference type="RefSeq" id="WP_073271751.1">
    <property type="nucleotide sequence ID" value="NZ_FRAC01000006.1"/>
</dbReference>
<gene>
    <name evidence="2" type="ORF">SAMN02745136_00094</name>
</gene>